<feature type="compositionally biased region" description="Polar residues" evidence="1">
    <location>
        <begin position="202"/>
        <end position="236"/>
    </location>
</feature>
<proteinExistence type="predicted"/>
<dbReference type="PANTHER" id="PTHR16246:SF2">
    <property type="entry name" value="HOST CELL FACTOR C1 REGULATOR 1"/>
    <property type="match status" value="1"/>
</dbReference>
<organism evidence="2 3">
    <name type="scientific">Branchiostoma floridae</name>
    <name type="common">Florida lancelet</name>
    <name type="synonym">Amphioxus</name>
    <dbReference type="NCBI Taxonomy" id="7739"/>
    <lineage>
        <taxon>Eukaryota</taxon>
        <taxon>Metazoa</taxon>
        <taxon>Chordata</taxon>
        <taxon>Cephalochordata</taxon>
        <taxon>Leptocardii</taxon>
        <taxon>Amphioxiformes</taxon>
        <taxon>Branchiostomatidae</taxon>
        <taxon>Branchiostoma</taxon>
    </lineage>
</organism>
<protein>
    <submittedName>
        <fullName evidence="3">Uncharacterized protein LOC118426703</fullName>
    </submittedName>
</protein>
<dbReference type="InterPro" id="IPR031630">
    <property type="entry name" value="CCDC117"/>
</dbReference>
<dbReference type="PANTHER" id="PTHR16246">
    <property type="entry name" value="HOST CELL FACTOR C1 REGULATOR 1"/>
    <property type="match status" value="1"/>
</dbReference>
<evidence type="ECO:0000313" key="2">
    <source>
        <dbReference type="Proteomes" id="UP000001554"/>
    </source>
</evidence>
<feature type="region of interest" description="Disordered" evidence="1">
    <location>
        <begin position="191"/>
        <end position="236"/>
    </location>
</feature>
<dbReference type="Proteomes" id="UP000001554">
    <property type="component" value="Chromosome 11"/>
</dbReference>
<gene>
    <name evidence="3" type="primary">LOC118426703</name>
</gene>
<dbReference type="KEGG" id="bfo:118426703"/>
<dbReference type="RefSeq" id="XP_035692128.1">
    <property type="nucleotide sequence ID" value="XM_035836235.1"/>
</dbReference>
<feature type="region of interest" description="Disordered" evidence="1">
    <location>
        <begin position="276"/>
        <end position="309"/>
    </location>
</feature>
<evidence type="ECO:0000256" key="1">
    <source>
        <dbReference type="SAM" id="MobiDB-lite"/>
    </source>
</evidence>
<dbReference type="Pfam" id="PF15810">
    <property type="entry name" value="CCDC117"/>
    <property type="match status" value="1"/>
</dbReference>
<dbReference type="OrthoDB" id="10022757at2759"/>
<dbReference type="InterPro" id="IPR029195">
    <property type="entry name" value="HCFC1R1"/>
</dbReference>
<feature type="compositionally biased region" description="Polar residues" evidence="1">
    <location>
        <begin position="444"/>
        <end position="459"/>
    </location>
</feature>
<accession>A0A9J7M0E0</accession>
<dbReference type="Pfam" id="PF15226">
    <property type="entry name" value="HPIP"/>
    <property type="match status" value="1"/>
</dbReference>
<name>A0A9J7M0E0_BRAFL</name>
<reference evidence="2" key="1">
    <citation type="journal article" date="2020" name="Nat. Ecol. Evol.">
        <title>Deeply conserved synteny resolves early events in vertebrate evolution.</title>
        <authorList>
            <person name="Simakov O."/>
            <person name="Marletaz F."/>
            <person name="Yue J.X."/>
            <person name="O'Connell B."/>
            <person name="Jenkins J."/>
            <person name="Brandt A."/>
            <person name="Calef R."/>
            <person name="Tung C.H."/>
            <person name="Huang T.K."/>
            <person name="Schmutz J."/>
            <person name="Satoh N."/>
            <person name="Yu J.K."/>
            <person name="Putnam N.H."/>
            <person name="Green R.E."/>
            <person name="Rokhsar D.S."/>
        </authorList>
    </citation>
    <scope>NUCLEOTIDE SEQUENCE [LARGE SCALE GENOMIC DNA]</scope>
    <source>
        <strain evidence="2">S238N-H82</strain>
    </source>
</reference>
<dbReference type="GeneID" id="118426703"/>
<evidence type="ECO:0000313" key="3">
    <source>
        <dbReference type="RefSeq" id="XP_035692128.1"/>
    </source>
</evidence>
<dbReference type="AlphaFoldDB" id="A0A9J7M0E0"/>
<sequence length="493" mass="54197">MNTVFCDLVNVLAPYCHRTDWDHNSAAARFPSLQPAQVVTGYSERTLPSCHTSSGTTAHLQCTKNLFLETKERQCFRDMVLSSAPLPPQHRMTTESKIAMADPQPQPPAEKAGPPQMLFGQNQQETGMRGVQGDMQFTPQYIRRAQPGMQFRLPQAGGMQGSVQYRPQLQYQDHFSCQQSARNAMMASGPRVPLMRIPGDPSMQQNSHGDVSQCGQQVCSSPLQSRVPQNRKSGWSQECRRLPHTAVFGAAAAKNGPCTGTFGTFPAHHHKQYKCAAAESRGASVRSGMSSQHRRRKRPSSEDEGPSSKLFLSEEKMAAHLKKLSISNDHTYVGMATPPGSSSLSPTQDKNRVVIEDLSDDSSDEWASSSDSDVDLTIQISPELQKGLQHVAGERLLPEGLFERLNRPCMDVVLWKPPEDFVQSVLNSSSSPDQRVIPAAVHSESLQLPQDNPSPSPVSCSRGEGEGIDTDVVNHGTQRDVTMFDCVDDDMEL</sequence>
<reference evidence="3" key="2">
    <citation type="submission" date="2025-08" db="UniProtKB">
        <authorList>
            <consortium name="RefSeq"/>
        </authorList>
    </citation>
    <scope>IDENTIFICATION</scope>
    <source>
        <strain evidence="3">S238N-H82</strain>
        <tissue evidence="3">Testes</tissue>
    </source>
</reference>
<feature type="region of interest" description="Disordered" evidence="1">
    <location>
        <begin position="444"/>
        <end position="469"/>
    </location>
</feature>
<keyword evidence="2" id="KW-1185">Reference proteome</keyword>